<protein>
    <submittedName>
        <fullName evidence="2">Uncharacterized protein</fullName>
    </submittedName>
</protein>
<evidence type="ECO:0000256" key="1">
    <source>
        <dbReference type="SAM" id="Coils"/>
    </source>
</evidence>
<reference evidence="2 3" key="1">
    <citation type="journal article" date="2015" name="Nature">
        <title>rRNA introns, odd ribosomes, and small enigmatic genomes across a large radiation of phyla.</title>
        <authorList>
            <person name="Brown C.T."/>
            <person name="Hug L.A."/>
            <person name="Thomas B.C."/>
            <person name="Sharon I."/>
            <person name="Castelle C.J."/>
            <person name="Singh A."/>
            <person name="Wilkins M.J."/>
            <person name="Williams K.H."/>
            <person name="Banfield J.F."/>
        </authorList>
    </citation>
    <scope>NUCLEOTIDE SEQUENCE [LARGE SCALE GENOMIC DNA]</scope>
</reference>
<evidence type="ECO:0000313" key="2">
    <source>
        <dbReference type="EMBL" id="KKP74698.1"/>
    </source>
</evidence>
<comment type="caution">
    <text evidence="2">The sequence shown here is derived from an EMBL/GenBank/DDBJ whole genome shotgun (WGS) entry which is preliminary data.</text>
</comment>
<dbReference type="EMBL" id="LBQH01000037">
    <property type="protein sequence ID" value="KKP74698.1"/>
    <property type="molecule type" value="Genomic_DNA"/>
</dbReference>
<proteinExistence type="predicted"/>
<dbReference type="Proteomes" id="UP000034816">
    <property type="component" value="Unassembled WGS sequence"/>
</dbReference>
<feature type="coiled-coil region" evidence="1">
    <location>
        <begin position="59"/>
        <end position="86"/>
    </location>
</feature>
<organism evidence="2 3">
    <name type="scientific">candidate division WS6 bacterium GW2011_GWF1_35_23</name>
    <dbReference type="NCBI Taxonomy" id="1619097"/>
    <lineage>
        <taxon>Bacteria</taxon>
        <taxon>Candidatus Dojkabacteria</taxon>
    </lineage>
</organism>
<sequence>MELTRYSKNLYGINAHIKDITQNPIVDHETGEIISDRYDELSELEATKDEIVRHVALSYKDLNGEIDKWDKEYKRLGAELDRLKRLKERALRYVSENVDKENVKTLEYEFKWTKSESVYVDDINVDFEELKRINPDLVRIKEEVNKVKVKELYKQMNILPKGIEIKPKQSLTIR</sequence>
<keyword evidence="1" id="KW-0175">Coiled coil</keyword>
<evidence type="ECO:0000313" key="3">
    <source>
        <dbReference type="Proteomes" id="UP000034816"/>
    </source>
</evidence>
<accession>A0A0G0BZS1</accession>
<dbReference type="AlphaFoldDB" id="A0A0G0BZS1"/>
<name>A0A0G0BZS1_9BACT</name>
<gene>
    <name evidence="2" type="ORF">UR73_C0037G0007</name>
</gene>